<dbReference type="Pfam" id="PF01739">
    <property type="entry name" value="CheR"/>
    <property type="match status" value="1"/>
</dbReference>
<keyword evidence="3" id="KW-0949">S-adenosyl-L-methionine</keyword>
<dbReference type="SUPFAM" id="SSF48452">
    <property type="entry name" value="TPR-like"/>
    <property type="match status" value="1"/>
</dbReference>
<keyword evidence="7" id="KW-1185">Reference proteome</keyword>
<keyword evidence="1 6" id="KW-0489">Methyltransferase</keyword>
<dbReference type="InterPro" id="IPR029063">
    <property type="entry name" value="SAM-dependent_MTases_sf"/>
</dbReference>
<dbReference type="Proteomes" id="UP000002030">
    <property type="component" value="Chromosome"/>
</dbReference>
<dbReference type="GO" id="GO:0032259">
    <property type="term" value="P:methylation"/>
    <property type="evidence" value="ECO:0007669"/>
    <property type="project" value="UniProtKB-KW"/>
</dbReference>
<evidence type="ECO:0000256" key="4">
    <source>
        <dbReference type="SAM" id="MobiDB-lite"/>
    </source>
</evidence>
<evidence type="ECO:0000313" key="7">
    <source>
        <dbReference type="Proteomes" id="UP000002030"/>
    </source>
</evidence>
<dbReference type="KEGG" id="tai:Taci_0360"/>
<dbReference type="AlphaFoldDB" id="D1B8J4"/>
<dbReference type="SUPFAM" id="SSF53335">
    <property type="entry name" value="S-adenosyl-L-methionine-dependent methyltransferases"/>
    <property type="match status" value="1"/>
</dbReference>
<dbReference type="CDD" id="cd02440">
    <property type="entry name" value="AdoMet_MTases"/>
    <property type="match status" value="1"/>
</dbReference>
<dbReference type="InterPro" id="IPR011990">
    <property type="entry name" value="TPR-like_helical_dom_sf"/>
</dbReference>
<organism evidence="6 7">
    <name type="scientific">Thermanaerovibrio acidaminovorans (strain ATCC 49978 / DSM 6589 / Su883)</name>
    <name type="common">Selenomonas acidaminovorans</name>
    <dbReference type="NCBI Taxonomy" id="525903"/>
    <lineage>
        <taxon>Bacteria</taxon>
        <taxon>Thermotogati</taxon>
        <taxon>Synergistota</taxon>
        <taxon>Synergistia</taxon>
        <taxon>Synergistales</taxon>
        <taxon>Synergistaceae</taxon>
        <taxon>Thermanaerovibrio</taxon>
    </lineage>
</organism>
<dbReference type="EnsemblBacteria" id="ACZ18597">
    <property type="protein sequence ID" value="ACZ18597"/>
    <property type="gene ID" value="Taci_0360"/>
</dbReference>
<dbReference type="HOGENOM" id="CLU_025854_4_1_0"/>
<dbReference type="EC" id="2.1.1.80" evidence="6"/>
<dbReference type="PANTHER" id="PTHR24422">
    <property type="entry name" value="CHEMOTAXIS PROTEIN METHYLTRANSFERASE"/>
    <property type="match status" value="1"/>
</dbReference>
<feature type="region of interest" description="Disordered" evidence="4">
    <location>
        <begin position="260"/>
        <end position="310"/>
    </location>
</feature>
<evidence type="ECO:0000256" key="3">
    <source>
        <dbReference type="ARBA" id="ARBA00022691"/>
    </source>
</evidence>
<keyword evidence="2 6" id="KW-0808">Transferase</keyword>
<dbReference type="InterPro" id="IPR022642">
    <property type="entry name" value="CheR_C"/>
</dbReference>
<accession>D1B8J4</accession>
<dbReference type="EMBL" id="CP001818">
    <property type="protein sequence ID" value="ACZ18597.1"/>
    <property type="molecule type" value="Genomic_DNA"/>
</dbReference>
<dbReference type="PANTHER" id="PTHR24422:SF19">
    <property type="entry name" value="CHEMOTAXIS PROTEIN METHYLTRANSFERASE"/>
    <property type="match status" value="1"/>
</dbReference>
<gene>
    <name evidence="6" type="ordered locus">Taci_0360</name>
</gene>
<dbReference type="RefSeq" id="WP_012869113.1">
    <property type="nucleotide sequence ID" value="NC_013522.1"/>
</dbReference>
<dbReference type="GO" id="GO:0008983">
    <property type="term" value="F:protein-glutamate O-methyltransferase activity"/>
    <property type="evidence" value="ECO:0007669"/>
    <property type="project" value="UniProtKB-EC"/>
</dbReference>
<dbReference type="SMART" id="SM00138">
    <property type="entry name" value="MeTrc"/>
    <property type="match status" value="1"/>
</dbReference>
<dbReference type="PROSITE" id="PS50123">
    <property type="entry name" value="CHER"/>
    <property type="match status" value="1"/>
</dbReference>
<dbReference type="PATRIC" id="fig|525903.6.peg.364"/>
<evidence type="ECO:0000259" key="5">
    <source>
        <dbReference type="PROSITE" id="PS50123"/>
    </source>
</evidence>
<feature type="domain" description="CheR-type methyltransferase" evidence="5">
    <location>
        <begin position="66"/>
        <end position="259"/>
    </location>
</feature>
<dbReference type="OrthoDB" id="9816309at2"/>
<dbReference type="eggNOG" id="COG1352">
    <property type="taxonomic scope" value="Bacteria"/>
</dbReference>
<evidence type="ECO:0000256" key="1">
    <source>
        <dbReference type="ARBA" id="ARBA00022603"/>
    </source>
</evidence>
<dbReference type="eggNOG" id="COG0457">
    <property type="taxonomic scope" value="Bacteria"/>
</dbReference>
<protein>
    <submittedName>
        <fullName evidence="6">MCP methyltransferase, CheR-type</fullName>
        <ecNumber evidence="6">2.1.1.80</ecNumber>
    </submittedName>
</protein>
<dbReference type="Gene3D" id="3.40.50.150">
    <property type="entry name" value="Vaccinia Virus protein VP39"/>
    <property type="match status" value="1"/>
</dbReference>
<evidence type="ECO:0000256" key="2">
    <source>
        <dbReference type="ARBA" id="ARBA00022679"/>
    </source>
</evidence>
<dbReference type="PRINTS" id="PR00996">
    <property type="entry name" value="CHERMTFRASE"/>
</dbReference>
<dbReference type="InterPro" id="IPR050903">
    <property type="entry name" value="Bact_Chemotaxis_MeTrfase"/>
</dbReference>
<dbReference type="Gene3D" id="1.25.40.10">
    <property type="entry name" value="Tetratricopeptide repeat domain"/>
    <property type="match status" value="1"/>
</dbReference>
<reference evidence="6 7" key="1">
    <citation type="journal article" date="2009" name="Stand. Genomic Sci.">
        <title>Complete genome sequence of Thermanaerovibrio acidaminovorans type strain (Su883).</title>
        <authorList>
            <person name="Chovatia M."/>
            <person name="Sikorski J."/>
            <person name="Schroder M."/>
            <person name="Lapidus A."/>
            <person name="Nolan M."/>
            <person name="Tice H."/>
            <person name="Glavina Del Rio T."/>
            <person name="Copeland A."/>
            <person name="Cheng J.F."/>
            <person name="Lucas S."/>
            <person name="Chen F."/>
            <person name="Bruce D."/>
            <person name="Goodwin L."/>
            <person name="Pitluck S."/>
            <person name="Ivanova N."/>
            <person name="Mavromatis K."/>
            <person name="Ovchinnikova G."/>
            <person name="Pati A."/>
            <person name="Chen A."/>
            <person name="Palaniappan K."/>
            <person name="Land M."/>
            <person name="Hauser L."/>
            <person name="Chang Y.J."/>
            <person name="Jeffries C.D."/>
            <person name="Chain P."/>
            <person name="Saunders E."/>
            <person name="Detter J.C."/>
            <person name="Brettin T."/>
            <person name="Rohde M."/>
            <person name="Goker M."/>
            <person name="Spring S."/>
            <person name="Bristow J."/>
            <person name="Markowitz V."/>
            <person name="Hugenholtz P."/>
            <person name="Kyrpides N.C."/>
            <person name="Klenk H.P."/>
            <person name="Eisen J.A."/>
        </authorList>
    </citation>
    <scope>NUCLEOTIDE SEQUENCE [LARGE SCALE GENOMIC DNA]</scope>
    <source>
        <strain evidence="7">ATCC 49978 / DSM 6589 / Su883</strain>
    </source>
</reference>
<evidence type="ECO:0000313" key="6">
    <source>
        <dbReference type="EMBL" id="ACZ18597.1"/>
    </source>
</evidence>
<sequence length="436" mass="47945">MNQGSDGLEQLARRLSRSISLAFGIQMEGREGDLTKALEDWCREKGILPGQLERLGMDRLVAIGGELMRVGETFFMRQRASTEDFLVALSNRRNLKIWCPACSSGEEPYSMAILLMNMGKEDFHIIGTDISPSAIAKAMRGVYSRWSLRGMDGTSPVRTYFDETPDGLFQLKERYRRNVTFHVGNVFQPPEGAFHGVSCRNLFIYFTEEAIRRALEVFHRILLEGGLLTVGYAEAPSVASLGRDLFAPAGHSTFQAVLHWHPQAPGGHNPKDRTGPTPARPPAPSPRASAPKGKPPVEGPQGAQGTPSPHRTVEEITRMADGGDLEGALAACRAAQETHVKDPRFPFLEGVVLMDMGLDQEAMRALSRAVFIDPLFPEAHYCIMMLAASRGDLSLANRHARLLLSSIQGMDDDGHTLLGESVRVRDMRRAAQGVIT</sequence>
<dbReference type="InterPro" id="IPR000780">
    <property type="entry name" value="CheR_MeTrfase"/>
</dbReference>
<proteinExistence type="predicted"/>
<name>D1B8J4_THEAS</name>
<dbReference type="STRING" id="525903.Taci_0360"/>